<dbReference type="PROSITE" id="PS00061">
    <property type="entry name" value="ADH_SHORT"/>
    <property type="match status" value="1"/>
</dbReference>
<accession>A0A179DEI0</accession>
<organism evidence="4 5">
    <name type="scientific">Pedobacter psychrophilus</name>
    <dbReference type="NCBI Taxonomy" id="1826909"/>
    <lineage>
        <taxon>Bacteria</taxon>
        <taxon>Pseudomonadati</taxon>
        <taxon>Bacteroidota</taxon>
        <taxon>Sphingobacteriia</taxon>
        <taxon>Sphingobacteriales</taxon>
        <taxon>Sphingobacteriaceae</taxon>
        <taxon>Pedobacter</taxon>
    </lineage>
</organism>
<dbReference type="GO" id="GO:0048038">
    <property type="term" value="F:quinone binding"/>
    <property type="evidence" value="ECO:0007669"/>
    <property type="project" value="TreeGrafter"/>
</dbReference>
<dbReference type="CDD" id="cd05233">
    <property type="entry name" value="SDR_c"/>
    <property type="match status" value="1"/>
</dbReference>
<dbReference type="InterPro" id="IPR057326">
    <property type="entry name" value="KR_dom"/>
</dbReference>
<comment type="caution">
    <text evidence="4">The sequence shown here is derived from an EMBL/GenBank/DDBJ whole genome shotgun (WGS) entry which is preliminary data.</text>
</comment>
<evidence type="ECO:0000313" key="5">
    <source>
        <dbReference type="Proteomes" id="UP000078459"/>
    </source>
</evidence>
<reference evidence="4 5" key="2">
    <citation type="submission" date="2016-06" db="EMBL/GenBank/DDBJ databases">
        <title>Pedobacter psychrophilus sp. nov., isolated from Antarctic fragmentary rock.</title>
        <authorList>
            <person name="Svec P."/>
        </authorList>
    </citation>
    <scope>NUCLEOTIDE SEQUENCE [LARGE SCALE GENOMIC DNA]</scope>
    <source>
        <strain evidence="4 5">CCM 8644</strain>
    </source>
</reference>
<dbReference type="SMART" id="SM00822">
    <property type="entry name" value="PKS_KR"/>
    <property type="match status" value="1"/>
</dbReference>
<dbReference type="PANTHER" id="PTHR42760:SF133">
    <property type="entry name" value="3-OXOACYL-[ACYL-CARRIER-PROTEIN] REDUCTASE"/>
    <property type="match status" value="1"/>
</dbReference>
<evidence type="ECO:0000256" key="1">
    <source>
        <dbReference type="ARBA" id="ARBA00006484"/>
    </source>
</evidence>
<dbReference type="InterPro" id="IPR020904">
    <property type="entry name" value="Sc_DH/Rdtase_CS"/>
</dbReference>
<dbReference type="SUPFAM" id="SSF51735">
    <property type="entry name" value="NAD(P)-binding Rossmann-fold domains"/>
    <property type="match status" value="1"/>
</dbReference>
<dbReference type="PANTHER" id="PTHR42760">
    <property type="entry name" value="SHORT-CHAIN DEHYDROGENASES/REDUCTASES FAMILY MEMBER"/>
    <property type="match status" value="1"/>
</dbReference>
<name>A0A179DEI0_9SPHI</name>
<dbReference type="Pfam" id="PF00106">
    <property type="entry name" value="adh_short"/>
    <property type="match status" value="1"/>
</dbReference>
<reference evidence="4 5" key="1">
    <citation type="submission" date="2016-04" db="EMBL/GenBank/DDBJ databases">
        <authorList>
            <person name="Evans L.H."/>
            <person name="Alamgir A."/>
            <person name="Owens N."/>
            <person name="Weber N.D."/>
            <person name="Virtaneva K."/>
            <person name="Barbian K."/>
            <person name="Babar A."/>
            <person name="Rosenke K."/>
        </authorList>
    </citation>
    <scope>NUCLEOTIDE SEQUENCE [LARGE SCALE GENOMIC DNA]</scope>
    <source>
        <strain evidence="4 5">CCM 8644</strain>
    </source>
</reference>
<dbReference type="PRINTS" id="PR00081">
    <property type="entry name" value="GDHRDH"/>
</dbReference>
<evidence type="ECO:0000256" key="2">
    <source>
        <dbReference type="ARBA" id="ARBA00023002"/>
    </source>
</evidence>
<evidence type="ECO:0000313" key="4">
    <source>
        <dbReference type="EMBL" id="OAQ39304.1"/>
    </source>
</evidence>
<dbReference type="Gene3D" id="3.40.50.720">
    <property type="entry name" value="NAD(P)-binding Rossmann-like Domain"/>
    <property type="match status" value="1"/>
</dbReference>
<dbReference type="RefSeq" id="WP_068822827.1">
    <property type="nucleotide sequence ID" value="NZ_LWHJ01000028.1"/>
</dbReference>
<dbReference type="STRING" id="1826909.A5893_11615"/>
<sequence>MKTYIISGAGSGIGKAMANQLASEGNQIILLGRNRANLEEVKSGLKGDNHLILAADITNKDSVLAAAKMAQSIPIDGIVANAGIGGENNWGEKDRWDEIVSTNLTGTYNFVNAFLPNLVLSKNEVKHILITSSVLARLGVVNYTAYCASKAGLLGLMRSWAMEFASKNILVNAIAPGWVDTDMAQEGLQGIADGIGISKAEFFDIAMQSVPLKKMSQPQEIADLVSYLLKQQSIIGQTIDINAGSVMNS</sequence>
<evidence type="ECO:0000259" key="3">
    <source>
        <dbReference type="SMART" id="SM00822"/>
    </source>
</evidence>
<dbReference type="EMBL" id="LWHJ01000028">
    <property type="protein sequence ID" value="OAQ39304.1"/>
    <property type="molecule type" value="Genomic_DNA"/>
</dbReference>
<comment type="similarity">
    <text evidence="1">Belongs to the short-chain dehydrogenases/reductases (SDR) family.</text>
</comment>
<gene>
    <name evidence="4" type="ORF">A5893_11615</name>
</gene>
<dbReference type="Proteomes" id="UP000078459">
    <property type="component" value="Unassembled WGS sequence"/>
</dbReference>
<dbReference type="InterPro" id="IPR036291">
    <property type="entry name" value="NAD(P)-bd_dom_sf"/>
</dbReference>
<proteinExistence type="inferred from homology"/>
<dbReference type="GO" id="GO:0006633">
    <property type="term" value="P:fatty acid biosynthetic process"/>
    <property type="evidence" value="ECO:0007669"/>
    <property type="project" value="TreeGrafter"/>
</dbReference>
<keyword evidence="5" id="KW-1185">Reference proteome</keyword>
<dbReference type="InterPro" id="IPR002347">
    <property type="entry name" value="SDR_fam"/>
</dbReference>
<protein>
    <submittedName>
        <fullName evidence="4">Short-chain dehydrogenase</fullName>
    </submittedName>
</protein>
<dbReference type="AlphaFoldDB" id="A0A179DEI0"/>
<dbReference type="GO" id="GO:0016616">
    <property type="term" value="F:oxidoreductase activity, acting on the CH-OH group of donors, NAD or NADP as acceptor"/>
    <property type="evidence" value="ECO:0007669"/>
    <property type="project" value="TreeGrafter"/>
</dbReference>
<feature type="domain" description="Ketoreductase" evidence="3">
    <location>
        <begin position="2"/>
        <end position="181"/>
    </location>
</feature>
<keyword evidence="2" id="KW-0560">Oxidoreductase</keyword>